<dbReference type="PANTHER" id="PTHR44196">
    <property type="entry name" value="DEHYDROGENASE/REDUCTASE SDR FAMILY MEMBER 7B"/>
    <property type="match status" value="1"/>
</dbReference>
<evidence type="ECO:0000256" key="3">
    <source>
        <dbReference type="RuleBase" id="RU000363"/>
    </source>
</evidence>
<comment type="caution">
    <text evidence="5">The sequence shown here is derived from an EMBL/GenBank/DDBJ whole genome shotgun (WGS) entry which is preliminary data.</text>
</comment>
<dbReference type="GO" id="GO:0016020">
    <property type="term" value="C:membrane"/>
    <property type="evidence" value="ECO:0007669"/>
    <property type="project" value="TreeGrafter"/>
</dbReference>
<evidence type="ECO:0000256" key="1">
    <source>
        <dbReference type="ARBA" id="ARBA00006484"/>
    </source>
</evidence>
<organism evidence="5 6">
    <name type="scientific">Phytoactinopolyspora mesophila</name>
    <dbReference type="NCBI Taxonomy" id="2650750"/>
    <lineage>
        <taxon>Bacteria</taxon>
        <taxon>Bacillati</taxon>
        <taxon>Actinomycetota</taxon>
        <taxon>Actinomycetes</taxon>
        <taxon>Jiangellales</taxon>
        <taxon>Jiangellaceae</taxon>
        <taxon>Phytoactinopolyspora</taxon>
    </lineage>
</organism>
<dbReference type="AlphaFoldDB" id="A0A7K3LZN4"/>
<dbReference type="Gene3D" id="3.40.50.720">
    <property type="entry name" value="NAD(P)-binding Rossmann-like Domain"/>
    <property type="match status" value="1"/>
</dbReference>
<protein>
    <submittedName>
        <fullName evidence="5">SDR family NAD(P)-dependent oxidoreductase</fullName>
    </submittedName>
</protein>
<dbReference type="Proteomes" id="UP000460435">
    <property type="component" value="Unassembled WGS sequence"/>
</dbReference>
<keyword evidence="6" id="KW-1185">Reference proteome</keyword>
<accession>A0A7K3LZN4</accession>
<dbReference type="EMBL" id="WLZY01000001">
    <property type="protein sequence ID" value="NDL56459.1"/>
    <property type="molecule type" value="Genomic_DNA"/>
</dbReference>
<dbReference type="InterPro" id="IPR002347">
    <property type="entry name" value="SDR_fam"/>
</dbReference>
<dbReference type="CDD" id="cd05233">
    <property type="entry name" value="SDR_c"/>
    <property type="match status" value="1"/>
</dbReference>
<evidence type="ECO:0000259" key="4">
    <source>
        <dbReference type="SMART" id="SM00822"/>
    </source>
</evidence>
<keyword evidence="2" id="KW-0560">Oxidoreductase</keyword>
<reference evidence="5 6" key="1">
    <citation type="submission" date="2019-11" db="EMBL/GenBank/DDBJ databases">
        <authorList>
            <person name="Li X.-J."/>
            <person name="Feng X.-M."/>
        </authorList>
    </citation>
    <scope>NUCLEOTIDE SEQUENCE [LARGE SCALE GENOMIC DNA]</scope>
    <source>
        <strain evidence="5 6">XMNu-373</strain>
    </source>
</reference>
<evidence type="ECO:0000256" key="2">
    <source>
        <dbReference type="ARBA" id="ARBA00023002"/>
    </source>
</evidence>
<dbReference type="Pfam" id="PF00106">
    <property type="entry name" value="adh_short"/>
    <property type="match status" value="1"/>
</dbReference>
<proteinExistence type="inferred from homology"/>
<dbReference type="SMART" id="SM00822">
    <property type="entry name" value="PKS_KR"/>
    <property type="match status" value="1"/>
</dbReference>
<sequence length="320" mass="34093">MAPGRLFFCWVEDTVRAGRRTAAIDGMRDVQGKVAVITGGSSGIGRGIALAFTRAGMRVVVTGRREDHLTETVAEFAQDGLHVDARCVDVTDLTAMREAADDIERVYGRVDVLVNNAGIGLTGPVGAATSTDWDWVIDVNIRGVGHGIQAFLPKIRAHGNGGHIVNTSSMGGLLPIVAGLYSMTKAAVIALSEALHVELRQEGIEVSVYCPGPVHSNIAVGTANRPEKYGDSGYDAPAPERLELARKQPYMSAEEAGERVLAGVRRGDLFILTHPEFKDGVTARHATIEAAFPDEPIDAERANAIPFLLSSPIYSVEGRG</sequence>
<dbReference type="InterPro" id="IPR020904">
    <property type="entry name" value="Sc_DH/Rdtase_CS"/>
</dbReference>
<dbReference type="PRINTS" id="PR00081">
    <property type="entry name" value="GDHRDH"/>
</dbReference>
<comment type="similarity">
    <text evidence="1 3">Belongs to the short-chain dehydrogenases/reductases (SDR) family.</text>
</comment>
<dbReference type="PROSITE" id="PS00061">
    <property type="entry name" value="ADH_SHORT"/>
    <property type="match status" value="1"/>
</dbReference>
<gene>
    <name evidence="5" type="ORF">F7O44_05165</name>
</gene>
<evidence type="ECO:0000313" key="6">
    <source>
        <dbReference type="Proteomes" id="UP000460435"/>
    </source>
</evidence>
<dbReference type="InterPro" id="IPR036291">
    <property type="entry name" value="NAD(P)-bd_dom_sf"/>
</dbReference>
<dbReference type="FunFam" id="3.40.50.720:FF:000084">
    <property type="entry name" value="Short-chain dehydrogenase reductase"/>
    <property type="match status" value="1"/>
</dbReference>
<dbReference type="InterPro" id="IPR057326">
    <property type="entry name" value="KR_dom"/>
</dbReference>
<evidence type="ECO:0000313" key="5">
    <source>
        <dbReference type="EMBL" id="NDL56459.1"/>
    </source>
</evidence>
<feature type="domain" description="Ketoreductase" evidence="4">
    <location>
        <begin position="33"/>
        <end position="217"/>
    </location>
</feature>
<dbReference type="PRINTS" id="PR00080">
    <property type="entry name" value="SDRFAMILY"/>
</dbReference>
<name>A0A7K3LZN4_9ACTN</name>
<dbReference type="SUPFAM" id="SSF51735">
    <property type="entry name" value="NAD(P)-binding Rossmann-fold domains"/>
    <property type="match status" value="1"/>
</dbReference>
<dbReference type="GO" id="GO:0016491">
    <property type="term" value="F:oxidoreductase activity"/>
    <property type="evidence" value="ECO:0007669"/>
    <property type="project" value="UniProtKB-KW"/>
</dbReference>
<dbReference type="PANTHER" id="PTHR44196:SF1">
    <property type="entry name" value="DEHYDROGENASE_REDUCTASE SDR FAMILY MEMBER 7B"/>
    <property type="match status" value="1"/>
</dbReference>